<dbReference type="InterPro" id="IPR020008">
    <property type="entry name" value="GlyGly_CTERM"/>
</dbReference>
<comment type="caution">
    <text evidence="3">The sequence shown here is derived from an EMBL/GenBank/DDBJ whole genome shotgun (WGS) entry which is preliminary data.</text>
</comment>
<protein>
    <submittedName>
        <fullName evidence="3">Trypsin protease</fullName>
    </submittedName>
</protein>
<dbReference type="EMBL" id="BSPW01000078">
    <property type="protein sequence ID" value="GLT19585.1"/>
    <property type="molecule type" value="Genomic_DNA"/>
</dbReference>
<keyword evidence="3" id="KW-0378">Hydrolase</keyword>
<keyword evidence="4" id="KW-1185">Reference proteome</keyword>
<gene>
    <name evidence="3" type="ORF">GCM10007938_33670</name>
</gene>
<organism evidence="3 4">
    <name type="scientific">Vibrio zhanjiangensis</name>
    <dbReference type="NCBI Taxonomy" id="1046128"/>
    <lineage>
        <taxon>Bacteria</taxon>
        <taxon>Pseudomonadati</taxon>
        <taxon>Pseudomonadota</taxon>
        <taxon>Gammaproteobacteria</taxon>
        <taxon>Vibrionales</taxon>
        <taxon>Vibrionaceae</taxon>
        <taxon>Vibrio</taxon>
    </lineage>
</organism>
<feature type="chain" id="PRO_5045474850" evidence="1">
    <location>
        <begin position="20"/>
        <end position="325"/>
    </location>
</feature>
<dbReference type="GO" id="GO:0008233">
    <property type="term" value="F:peptidase activity"/>
    <property type="evidence" value="ECO:0007669"/>
    <property type="project" value="UniProtKB-KW"/>
</dbReference>
<dbReference type="InterPro" id="IPR001254">
    <property type="entry name" value="Trypsin_dom"/>
</dbReference>
<dbReference type="Proteomes" id="UP001157138">
    <property type="component" value="Unassembled WGS sequence"/>
</dbReference>
<dbReference type="SUPFAM" id="SSF50494">
    <property type="entry name" value="Trypsin-like serine proteases"/>
    <property type="match status" value="1"/>
</dbReference>
<accession>A0ABQ6F2A2</accession>
<reference evidence="4" key="1">
    <citation type="journal article" date="2019" name="Int. J. Syst. Evol. Microbiol.">
        <title>The Global Catalogue of Microorganisms (GCM) 10K type strain sequencing project: providing services to taxonomists for standard genome sequencing and annotation.</title>
        <authorList>
            <consortium name="The Broad Institute Genomics Platform"/>
            <consortium name="The Broad Institute Genome Sequencing Center for Infectious Disease"/>
            <person name="Wu L."/>
            <person name="Ma J."/>
        </authorList>
    </citation>
    <scope>NUCLEOTIDE SEQUENCE [LARGE SCALE GENOMIC DNA]</scope>
    <source>
        <strain evidence="4">NBRC 108723</strain>
    </source>
</reference>
<dbReference type="InterPro" id="IPR043504">
    <property type="entry name" value="Peptidase_S1_PA_chymotrypsin"/>
</dbReference>
<dbReference type="NCBIfam" id="TIGR03501">
    <property type="entry name" value="GlyGly_CTERM"/>
    <property type="match status" value="1"/>
</dbReference>
<dbReference type="Gene3D" id="2.40.10.10">
    <property type="entry name" value="Trypsin-like serine proteases"/>
    <property type="match status" value="2"/>
</dbReference>
<evidence type="ECO:0000313" key="3">
    <source>
        <dbReference type="EMBL" id="GLT19585.1"/>
    </source>
</evidence>
<sequence>MNKKLAGIALAIASYSAVAVENGTLHSWTENADLATFNCTGTLLGGKHLITAGHCELQKGNIAFSDGSWSNAVVNNHPGGVGDPNGPDVAVWNLEQIHLSEDIHFIANLGSEPVNNGDYIDIYGFAGSQILNVAKTQIDILGTSNTNWYSTKDIGAGITEAGDSGGPWVNQDGDIVAIHNSGADGTMLATSLYVVKDWLLEQINGWHYPTLKTGNGDISIKVQSLHQGGVADSAYTTGDITLIGGSCVGHTLSAFETCTYDVSAPNNASGTLHLSATEAININPAKTHSVDTQNASGGNGGGGGSLGGLALLMLGALGYRRRRTC</sequence>
<dbReference type="PROSITE" id="PS00134">
    <property type="entry name" value="TRYPSIN_HIS"/>
    <property type="match status" value="1"/>
</dbReference>
<dbReference type="InterPro" id="IPR018114">
    <property type="entry name" value="TRYPSIN_HIS"/>
</dbReference>
<dbReference type="RefSeq" id="WP_284193438.1">
    <property type="nucleotide sequence ID" value="NZ_BSPW01000078.1"/>
</dbReference>
<evidence type="ECO:0000256" key="1">
    <source>
        <dbReference type="SAM" id="SignalP"/>
    </source>
</evidence>
<dbReference type="Pfam" id="PF00089">
    <property type="entry name" value="Trypsin"/>
    <property type="match status" value="1"/>
</dbReference>
<evidence type="ECO:0000313" key="4">
    <source>
        <dbReference type="Proteomes" id="UP001157138"/>
    </source>
</evidence>
<dbReference type="InterPro" id="IPR009003">
    <property type="entry name" value="Peptidase_S1_PA"/>
</dbReference>
<evidence type="ECO:0000259" key="2">
    <source>
        <dbReference type="Pfam" id="PF00089"/>
    </source>
</evidence>
<keyword evidence="1" id="KW-0732">Signal</keyword>
<feature type="signal peptide" evidence="1">
    <location>
        <begin position="1"/>
        <end position="19"/>
    </location>
</feature>
<feature type="domain" description="Peptidase S1" evidence="2">
    <location>
        <begin position="32"/>
        <end position="185"/>
    </location>
</feature>
<keyword evidence="3" id="KW-0645">Protease</keyword>
<proteinExistence type="predicted"/>
<name>A0ABQ6F2A2_9VIBR</name>
<dbReference type="GO" id="GO:0006508">
    <property type="term" value="P:proteolysis"/>
    <property type="evidence" value="ECO:0007669"/>
    <property type="project" value="UniProtKB-KW"/>
</dbReference>